<dbReference type="Pfam" id="PF00400">
    <property type="entry name" value="WD40"/>
    <property type="match status" value="1"/>
</dbReference>
<accession>A0A011QQC0</accession>
<dbReference type="PROSITE" id="PS50294">
    <property type="entry name" value="WD_REPEATS_REGION"/>
    <property type="match status" value="1"/>
</dbReference>
<organism evidence="4 5">
    <name type="scientific">Candidatus Accumulibacter appositus</name>
    <dbReference type="NCBI Taxonomy" id="1454003"/>
    <lineage>
        <taxon>Bacteria</taxon>
        <taxon>Pseudomonadati</taxon>
        <taxon>Pseudomonadota</taxon>
        <taxon>Betaproteobacteria</taxon>
        <taxon>Candidatus Accumulibacter</taxon>
    </lineage>
</organism>
<proteinExistence type="predicted"/>
<evidence type="ECO:0000256" key="3">
    <source>
        <dbReference type="PROSITE-ProRule" id="PRU00221"/>
    </source>
</evidence>
<dbReference type="SMART" id="SM00320">
    <property type="entry name" value="WD40"/>
    <property type="match status" value="10"/>
</dbReference>
<keyword evidence="1 3" id="KW-0853">WD repeat</keyword>
<comment type="caution">
    <text evidence="4">The sequence shown here is derived from an EMBL/GenBank/DDBJ whole genome shotgun (WGS) entry which is preliminary data.</text>
</comment>
<dbReference type="Gene3D" id="2.130.10.10">
    <property type="entry name" value="YVTN repeat-like/Quinoprotein amine dehydrogenase"/>
    <property type="match status" value="4"/>
</dbReference>
<keyword evidence="2" id="KW-0677">Repeat</keyword>
<evidence type="ECO:0000256" key="1">
    <source>
        <dbReference type="ARBA" id="ARBA00022574"/>
    </source>
</evidence>
<name>A0A011QQC0_9PROT</name>
<evidence type="ECO:0000256" key="2">
    <source>
        <dbReference type="ARBA" id="ARBA00022737"/>
    </source>
</evidence>
<dbReference type="PROSITE" id="PS50082">
    <property type="entry name" value="WD_REPEATS_2"/>
    <property type="match status" value="4"/>
</dbReference>
<dbReference type="PATRIC" id="fig|1454003.3.peg.1460"/>
<dbReference type="AlphaFoldDB" id="A0A011QQC0"/>
<evidence type="ECO:0000313" key="5">
    <source>
        <dbReference type="Proteomes" id="UP000021816"/>
    </source>
</evidence>
<evidence type="ECO:0000313" key="4">
    <source>
        <dbReference type="EMBL" id="EXI81079.1"/>
    </source>
</evidence>
<dbReference type="SUPFAM" id="SSF50969">
    <property type="entry name" value="YVTN repeat-like/Quinoprotein amine dehydrogenase"/>
    <property type="match status" value="1"/>
</dbReference>
<feature type="repeat" description="WD" evidence="3">
    <location>
        <begin position="215"/>
        <end position="256"/>
    </location>
</feature>
<dbReference type="InterPro" id="IPR001680">
    <property type="entry name" value="WD40_rpt"/>
</dbReference>
<feature type="repeat" description="WD" evidence="3">
    <location>
        <begin position="510"/>
        <end position="551"/>
    </location>
</feature>
<gene>
    <name evidence="4" type="ORF">AW10_01422</name>
</gene>
<feature type="repeat" description="WD" evidence="3">
    <location>
        <begin position="345"/>
        <end position="386"/>
    </location>
</feature>
<dbReference type="SUPFAM" id="SSF50998">
    <property type="entry name" value="Quinoprotein alcohol dehydrogenase-like"/>
    <property type="match status" value="1"/>
</dbReference>
<dbReference type="PANTHER" id="PTHR22847">
    <property type="entry name" value="WD40 REPEAT PROTEIN"/>
    <property type="match status" value="1"/>
</dbReference>
<dbReference type="InterPro" id="IPR011047">
    <property type="entry name" value="Quinoprotein_ADH-like_sf"/>
</dbReference>
<protein>
    <submittedName>
        <fullName evidence="4">Uncharacterized protein</fullName>
    </submittedName>
</protein>
<dbReference type="InterPro" id="IPR011044">
    <property type="entry name" value="Quino_amine_DH_bsu"/>
</dbReference>
<sequence>MSAAGRYLAAADGSRRVALWTVAPDAAAMNVEAPHEVKHLQFGHAEKVLALIGRNAIAFYSLTHSELLATIARSVVSGDSVDFSADDSLAAVVGWDNEAWVVDPASGIEKSAFDQQAEARALKPSLSDSQVSLIDRPYFLKDGRRVLTIGAHAYWSLWDASTGRQLGQAESFIKGSGTAWALVANASGTVVTEDGTNGEIVAWNLNDGAVSTRFGTGHRSLIDASALSADGHTVATLGGDQDLILWSVDDSRRIAAWRVSQTSIEDAGFTPSGHSLLTLTHSGEAALWDMQATLVAGRLAMAPGTDNTQFYGAEISADGRWVVAGDGGPLVGIWDVTRRERAARFIGHKGAIHHVTLSGDGTRVATVGSDGTVRLWDASRGSELACYAGQFQHAAFDASASMLAVNDFDGRVRVIALADGQVVSEAKFEQNLSNAVAFSLDGQRYAVTGNDGTAIIASTATGLEQARLRLAGVPFRRARFSADGNRLFTTHDDNVLRAWDIGSGQLTAEMRGHAGLVPRFKLLAGDQLLLSPSDDGSLRLWSTSDGSLLRVFSGHAGVVRDAVFVDGYVVSVDGSGRVVRQLCDACRGEQEVLERARLKLKAMGVGAEAATSTNAPGIGPDS</sequence>
<dbReference type="STRING" id="1454003.AW10_01422"/>
<reference evidence="4 5" key="1">
    <citation type="submission" date="2014-02" db="EMBL/GenBank/DDBJ databases">
        <title>Expanding our view of genomic diversity in Candidatus Accumulibacter clades.</title>
        <authorList>
            <person name="Skennerton C.T."/>
            <person name="Barr J.J."/>
            <person name="Slater F.R."/>
            <person name="Bond P.L."/>
            <person name="Tyson G.W."/>
        </authorList>
    </citation>
    <scope>NUCLEOTIDE SEQUENCE [LARGE SCALE GENOMIC DNA]</scope>
    <source>
        <strain evidence="5">BA-92</strain>
    </source>
</reference>
<dbReference type="Proteomes" id="UP000021816">
    <property type="component" value="Unassembled WGS sequence"/>
</dbReference>
<dbReference type="PANTHER" id="PTHR22847:SF637">
    <property type="entry name" value="WD REPEAT DOMAIN 5B"/>
    <property type="match status" value="1"/>
</dbReference>
<feature type="repeat" description="WD" evidence="3">
    <location>
        <begin position="480"/>
        <end position="509"/>
    </location>
</feature>
<dbReference type="InterPro" id="IPR015943">
    <property type="entry name" value="WD40/YVTN_repeat-like_dom_sf"/>
</dbReference>
<dbReference type="EMBL" id="JEMX01000027">
    <property type="protein sequence ID" value="EXI81079.1"/>
    <property type="molecule type" value="Genomic_DNA"/>
</dbReference>